<comment type="caution">
    <text evidence="1">The sequence shown here is derived from an EMBL/GenBank/DDBJ whole genome shotgun (WGS) entry which is preliminary data.</text>
</comment>
<proteinExistence type="predicted"/>
<evidence type="ECO:0000313" key="1">
    <source>
        <dbReference type="EMBL" id="PDZ93754.1"/>
    </source>
</evidence>
<feature type="non-terminal residue" evidence="1">
    <location>
        <position position="1"/>
    </location>
</feature>
<evidence type="ECO:0000313" key="2">
    <source>
        <dbReference type="Proteomes" id="UP000219922"/>
    </source>
</evidence>
<dbReference type="EMBL" id="NVMX01000452">
    <property type="protein sequence ID" value="PDZ93754.1"/>
    <property type="molecule type" value="Genomic_DNA"/>
</dbReference>
<dbReference type="Proteomes" id="UP000219922">
    <property type="component" value="Unassembled WGS sequence"/>
</dbReference>
<reference evidence="1 2" key="1">
    <citation type="submission" date="2017-09" db="EMBL/GenBank/DDBJ databases">
        <title>Large-scale bioinformatics analysis of Bacillus genomes uncovers conserved roles of natural products in bacterial physiology.</title>
        <authorList>
            <consortium name="Agbiome Team Llc"/>
            <person name="Bleich R.M."/>
            <person name="Grubbs K.J."/>
            <person name="Santa Maria K.C."/>
            <person name="Allen S.E."/>
            <person name="Farag S."/>
            <person name="Shank E.A."/>
            <person name="Bowers A."/>
        </authorList>
    </citation>
    <scope>NUCLEOTIDE SEQUENCE [LARGE SCALE GENOMIC DNA]</scope>
    <source>
        <strain evidence="1 2">AFS092789</strain>
    </source>
</reference>
<dbReference type="AlphaFoldDB" id="A0A9X6XUK3"/>
<gene>
    <name evidence="1" type="ORF">CON36_37500</name>
</gene>
<sequence>EDTSDYEYEEEVYPVRERKSYFPFGKNKKDNHITHETEEYPEHINYEEDSDDELYSNYDLKSEFTPNRPDEYNYEDDGVEDEYESDFAFIESVSKKARSEHSDFEFDFDKYTKNKIEEIDT</sequence>
<organism evidence="1 2">
    <name type="scientific">Bacillus cereus</name>
    <dbReference type="NCBI Taxonomy" id="1396"/>
    <lineage>
        <taxon>Bacteria</taxon>
        <taxon>Bacillati</taxon>
        <taxon>Bacillota</taxon>
        <taxon>Bacilli</taxon>
        <taxon>Bacillales</taxon>
        <taxon>Bacillaceae</taxon>
        <taxon>Bacillus</taxon>
        <taxon>Bacillus cereus group</taxon>
    </lineage>
</organism>
<feature type="non-terminal residue" evidence="1">
    <location>
        <position position="121"/>
    </location>
</feature>
<dbReference type="RefSeq" id="WP_170953222.1">
    <property type="nucleotide sequence ID" value="NZ_NVMX01000452.1"/>
</dbReference>
<name>A0A9X6XUK3_BACCE</name>
<accession>A0A9X6XUK3</accession>
<protein>
    <submittedName>
        <fullName evidence="1">Uncharacterized protein</fullName>
    </submittedName>
</protein>